<feature type="compositionally biased region" description="Basic residues" evidence="2">
    <location>
        <begin position="320"/>
        <end position="331"/>
    </location>
</feature>
<dbReference type="Proteomes" id="UP001443914">
    <property type="component" value="Unassembled WGS sequence"/>
</dbReference>
<dbReference type="Pfam" id="PF03398">
    <property type="entry name" value="Ist1"/>
    <property type="match status" value="1"/>
</dbReference>
<dbReference type="GO" id="GO:0015031">
    <property type="term" value="P:protein transport"/>
    <property type="evidence" value="ECO:0007669"/>
    <property type="project" value="InterPro"/>
</dbReference>
<feature type="compositionally biased region" description="Polar residues" evidence="2">
    <location>
        <begin position="249"/>
        <end position="260"/>
    </location>
</feature>
<evidence type="ECO:0000313" key="4">
    <source>
        <dbReference type="Proteomes" id="UP001443914"/>
    </source>
</evidence>
<gene>
    <name evidence="3" type="ORF">RND81_14G166500</name>
</gene>
<evidence type="ECO:0008006" key="5">
    <source>
        <dbReference type="Google" id="ProtNLM"/>
    </source>
</evidence>
<protein>
    <recommendedName>
        <fullName evidence="5">Regulator of Vps4 activity in the MVB pathway protein</fullName>
    </recommendedName>
</protein>
<reference evidence="3" key="1">
    <citation type="submission" date="2024-03" db="EMBL/GenBank/DDBJ databases">
        <title>WGS assembly of Saponaria officinalis var. Norfolk2.</title>
        <authorList>
            <person name="Jenkins J."/>
            <person name="Shu S."/>
            <person name="Grimwood J."/>
            <person name="Barry K."/>
            <person name="Goodstein D."/>
            <person name="Schmutz J."/>
            <person name="Leebens-Mack J."/>
            <person name="Osbourn A."/>
        </authorList>
    </citation>
    <scope>NUCLEOTIDE SEQUENCE [LARGE SCALE GENOMIC DNA]</scope>
    <source>
        <strain evidence="3">JIC</strain>
    </source>
</reference>
<name>A0AAW1GYP2_SAPOF</name>
<feature type="compositionally biased region" description="Basic and acidic residues" evidence="2">
    <location>
        <begin position="289"/>
        <end position="316"/>
    </location>
</feature>
<dbReference type="FunFam" id="1.20.1260.60:FF:000002">
    <property type="entry name" value="Vacuolar protein sorting-associated protein IST1"/>
    <property type="match status" value="1"/>
</dbReference>
<feature type="compositionally biased region" description="Acidic residues" evidence="2">
    <location>
        <begin position="371"/>
        <end position="380"/>
    </location>
</feature>
<organism evidence="3 4">
    <name type="scientific">Saponaria officinalis</name>
    <name type="common">Common soapwort</name>
    <name type="synonym">Lychnis saponaria</name>
    <dbReference type="NCBI Taxonomy" id="3572"/>
    <lineage>
        <taxon>Eukaryota</taxon>
        <taxon>Viridiplantae</taxon>
        <taxon>Streptophyta</taxon>
        <taxon>Embryophyta</taxon>
        <taxon>Tracheophyta</taxon>
        <taxon>Spermatophyta</taxon>
        <taxon>Magnoliopsida</taxon>
        <taxon>eudicotyledons</taxon>
        <taxon>Gunneridae</taxon>
        <taxon>Pentapetalae</taxon>
        <taxon>Caryophyllales</taxon>
        <taxon>Caryophyllaceae</taxon>
        <taxon>Caryophylleae</taxon>
        <taxon>Saponaria</taxon>
    </lineage>
</organism>
<dbReference type="InterPro" id="IPR005061">
    <property type="entry name" value="Ist1"/>
</dbReference>
<sequence>MLDGLLHRNTFRGKCKTALNRTKTRLEVIKKKKNATQKFLKKDIADLLKNNHDRIAYSRVEGIYNEFNLASCYDFIEQCCTCVSEHLKQLHKERECPEECKVAVSSLVYAAARFADLPELRDLRHQFNEKYGKSLEPFVSKEFVEKLKPKPPTMEMKLQLMQEIAQEFSMTWDSLPLQQQLHTESDNPVQLGSGIGASDKMGRSRSTVGRVKAKQGDCSKLINEEQKVRTRRHNSCSGFNKDISEILQQENSKNTETSLRSDAENNPYRKPFTNRIVSAPYVIPDEYGTDTRNDNISSENKEDNDPNLKDKNDDVLFSKAKPRPRSVRTKFLKSSASSMTSSRLTSSSEHEITVRESKSAKNPQQRRIDIFSDEEDEEEYYPGKFRTTYSTKRPHKTPNTARNLSFPTSPEKEDNETPKSALPPPPGKRRYLFADTLSSSSPGMDSDGQSGTETPSSSSGRSKFLPPDYVQQPESPGEREIVSPIRNVKSDPFINGHVHPKMPSFDELAERIAALRKM</sequence>
<feature type="region of interest" description="Disordered" evidence="2">
    <location>
        <begin position="184"/>
        <end position="204"/>
    </location>
</feature>
<dbReference type="EMBL" id="JBDFQZ010000014">
    <property type="protein sequence ID" value="KAK9666174.1"/>
    <property type="molecule type" value="Genomic_DNA"/>
</dbReference>
<evidence type="ECO:0000256" key="2">
    <source>
        <dbReference type="SAM" id="MobiDB-lite"/>
    </source>
</evidence>
<feature type="compositionally biased region" description="Polar residues" evidence="2">
    <location>
        <begin position="436"/>
        <end position="461"/>
    </location>
</feature>
<dbReference type="PANTHER" id="PTHR12161">
    <property type="entry name" value="IST1 FAMILY MEMBER"/>
    <property type="match status" value="1"/>
</dbReference>
<feature type="compositionally biased region" description="Low complexity" evidence="2">
    <location>
        <begin position="334"/>
        <end position="347"/>
    </location>
</feature>
<dbReference type="InterPro" id="IPR042277">
    <property type="entry name" value="IST1-like"/>
</dbReference>
<feature type="region of interest" description="Disordered" evidence="2">
    <location>
        <begin position="249"/>
        <end position="484"/>
    </location>
</feature>
<evidence type="ECO:0000313" key="3">
    <source>
        <dbReference type="EMBL" id="KAK9666174.1"/>
    </source>
</evidence>
<dbReference type="AlphaFoldDB" id="A0AAW1GYP2"/>
<comment type="similarity">
    <text evidence="1">Belongs to the IST1 family.</text>
</comment>
<dbReference type="PANTHER" id="PTHR12161:SF14">
    <property type="entry name" value="REGULATOR OF VPS4 ACTIVITY IN THE MVB PATHWAY PROTEIN"/>
    <property type="match status" value="1"/>
</dbReference>
<keyword evidence="4" id="KW-1185">Reference proteome</keyword>
<proteinExistence type="inferred from homology"/>
<evidence type="ECO:0000256" key="1">
    <source>
        <dbReference type="ARBA" id="ARBA00005536"/>
    </source>
</evidence>
<feature type="compositionally biased region" description="Basic and acidic residues" evidence="2">
    <location>
        <begin position="348"/>
        <end position="359"/>
    </location>
</feature>
<feature type="compositionally biased region" description="Polar residues" evidence="2">
    <location>
        <begin position="387"/>
        <end position="408"/>
    </location>
</feature>
<dbReference type="Gene3D" id="1.20.1260.60">
    <property type="entry name" value="Vacuolar protein sorting-associated protein Ist1"/>
    <property type="match status" value="1"/>
</dbReference>
<comment type="caution">
    <text evidence="3">The sequence shown here is derived from an EMBL/GenBank/DDBJ whole genome shotgun (WGS) entry which is preliminary data.</text>
</comment>
<accession>A0AAW1GYP2</accession>